<evidence type="ECO:0000256" key="1">
    <source>
        <dbReference type="SAM" id="Phobius"/>
    </source>
</evidence>
<name>A0ABS7K4G6_9BACI</name>
<accession>A0ABS7K4G6</accession>
<protein>
    <submittedName>
        <fullName evidence="2">Uncharacterized protein</fullName>
    </submittedName>
</protein>
<proteinExistence type="predicted"/>
<sequence>MLLELTLYLIIGFSCLVFTKPSSAKVMLKDILFVLFWPYFILLKYVEYIDEAKQNSRKK</sequence>
<keyword evidence="1" id="KW-0812">Transmembrane</keyword>
<gene>
    <name evidence="2" type="ORF">H0185_09995</name>
</gene>
<reference evidence="2 3" key="1">
    <citation type="submission" date="2020-07" db="EMBL/GenBank/DDBJ databases">
        <title>Fungal Genomes of the International Space Station.</title>
        <authorList>
            <person name="Seuylemezian A."/>
            <person name="Singh N.K."/>
            <person name="Wood J."/>
            <person name="Venkateswaran K."/>
        </authorList>
    </citation>
    <scope>NUCLEOTIDE SEQUENCE [LARGE SCALE GENOMIC DNA]</scope>
    <source>
        <strain evidence="2 3">PL-B2</strain>
    </source>
</reference>
<evidence type="ECO:0000313" key="2">
    <source>
        <dbReference type="EMBL" id="MBY0097142.1"/>
    </source>
</evidence>
<keyword evidence="1" id="KW-0472">Membrane</keyword>
<dbReference type="RefSeq" id="WP_221873352.1">
    <property type="nucleotide sequence ID" value="NZ_JACWFH010000009.1"/>
</dbReference>
<dbReference type="EMBL" id="JACWFH010000009">
    <property type="protein sequence ID" value="MBY0097142.1"/>
    <property type="molecule type" value="Genomic_DNA"/>
</dbReference>
<evidence type="ECO:0000313" key="3">
    <source>
        <dbReference type="Proteomes" id="UP000769780"/>
    </source>
</evidence>
<organism evidence="2 3">
    <name type="scientific">Mesobacillus maritimus</name>
    <dbReference type="NCBI Taxonomy" id="1643336"/>
    <lineage>
        <taxon>Bacteria</taxon>
        <taxon>Bacillati</taxon>
        <taxon>Bacillota</taxon>
        <taxon>Bacilli</taxon>
        <taxon>Bacillales</taxon>
        <taxon>Bacillaceae</taxon>
        <taxon>Mesobacillus</taxon>
    </lineage>
</organism>
<feature type="transmembrane region" description="Helical" evidence="1">
    <location>
        <begin position="31"/>
        <end position="49"/>
    </location>
</feature>
<keyword evidence="3" id="KW-1185">Reference proteome</keyword>
<dbReference type="Proteomes" id="UP000769780">
    <property type="component" value="Unassembled WGS sequence"/>
</dbReference>
<keyword evidence="1" id="KW-1133">Transmembrane helix</keyword>
<comment type="caution">
    <text evidence="2">The sequence shown here is derived from an EMBL/GenBank/DDBJ whole genome shotgun (WGS) entry which is preliminary data.</text>
</comment>